<evidence type="ECO:0000313" key="2">
    <source>
        <dbReference type="EMBL" id="KAL3857877.1"/>
    </source>
</evidence>
<evidence type="ECO:0000256" key="1">
    <source>
        <dbReference type="SAM" id="MobiDB-lite"/>
    </source>
</evidence>
<keyword evidence="3" id="KW-1185">Reference proteome</keyword>
<proteinExistence type="predicted"/>
<dbReference type="EMBL" id="JBJQND010000013">
    <property type="protein sequence ID" value="KAL3857877.1"/>
    <property type="molecule type" value="Genomic_DNA"/>
</dbReference>
<accession>A0ABD3V8E9</accession>
<reference evidence="2 3" key="1">
    <citation type="submission" date="2024-11" db="EMBL/GenBank/DDBJ databases">
        <title>Chromosome-level genome assembly of the freshwater bivalve Anodonta woodiana.</title>
        <authorList>
            <person name="Chen X."/>
        </authorList>
    </citation>
    <scope>NUCLEOTIDE SEQUENCE [LARGE SCALE GENOMIC DNA]</scope>
    <source>
        <strain evidence="2">MN2024</strain>
        <tissue evidence="2">Gills</tissue>
    </source>
</reference>
<feature type="compositionally biased region" description="Basic and acidic residues" evidence="1">
    <location>
        <begin position="409"/>
        <end position="424"/>
    </location>
</feature>
<protein>
    <submittedName>
        <fullName evidence="2">Uncharacterized protein</fullName>
    </submittedName>
</protein>
<organism evidence="2 3">
    <name type="scientific">Sinanodonta woodiana</name>
    <name type="common">Chinese pond mussel</name>
    <name type="synonym">Anodonta woodiana</name>
    <dbReference type="NCBI Taxonomy" id="1069815"/>
    <lineage>
        <taxon>Eukaryota</taxon>
        <taxon>Metazoa</taxon>
        <taxon>Spiralia</taxon>
        <taxon>Lophotrochozoa</taxon>
        <taxon>Mollusca</taxon>
        <taxon>Bivalvia</taxon>
        <taxon>Autobranchia</taxon>
        <taxon>Heteroconchia</taxon>
        <taxon>Palaeoheterodonta</taxon>
        <taxon>Unionida</taxon>
        <taxon>Unionoidea</taxon>
        <taxon>Unionidae</taxon>
        <taxon>Unioninae</taxon>
        <taxon>Sinanodonta</taxon>
    </lineage>
</organism>
<dbReference type="AlphaFoldDB" id="A0ABD3V8E9"/>
<feature type="region of interest" description="Disordered" evidence="1">
    <location>
        <begin position="391"/>
        <end position="474"/>
    </location>
</feature>
<sequence>MRNRTTTSRGRRKRRGYEIVDLRQVINRRRQTALCTNEHVDNIEILESSGNNGDAEDITELSSRRPTIDYSDILVSSDNMTKDEWTTDFSGVIPERSRHIMFVGNEILKFSDDNEAFDPSVSNCNDNREISKRRDDGHDSRQVEVNEFSITSRMYNHVMTKNVRPNISMNKFDLKSIPLDRVCDSTKDESADIDREIMWNDEVREQREVYEDKYVQNKPIEDWSALRHYDHGAVGFTSMEYRQPDAKAEHGKNRWTDNEEQHVNNERSHFLQPSAEKEVSVQNIFHSKGKREISNKGLVNSDCHRSGHGNVSSITSRKYDHVTTDEGDRENETIHEVDHLKSISSDSTRIEDDSSDANIEITAGSELREEEEIYEDVQIQPKKLIKTVQNRDDDVFNVRPKKRRQTNSNDERGSKRRRDSELHNVKNSLSHTYYEKENVPDRKPHTDTSYQRSPRPSHIHDHNNKNTTTDPWTRRKISEFIPDSLSQERCKVSNIRPTAKGYDDIQNSPICQHSFLGTIKELSRPCHSNDEIAIKLATRSHELSQYLRKDEKCPKLSSLIDILVICAECRVSTTSKRNVMYILRTSKLFERKDVIDRLNQMRTCPTIRRVDETFIYGLLLVMKAMIDTVDLEESETTTAMSLIESIINHRSEDVSLEEQSTVLKAIAEIFERKGKEQEQIGDFRGELFAETLPILPDMM</sequence>
<evidence type="ECO:0000313" key="3">
    <source>
        <dbReference type="Proteomes" id="UP001634394"/>
    </source>
</evidence>
<dbReference type="Proteomes" id="UP001634394">
    <property type="component" value="Unassembled WGS sequence"/>
</dbReference>
<name>A0ABD3V8E9_SINWO</name>
<comment type="caution">
    <text evidence="2">The sequence shown here is derived from an EMBL/GenBank/DDBJ whole genome shotgun (WGS) entry which is preliminary data.</text>
</comment>
<gene>
    <name evidence="2" type="ORF">ACJMK2_012506</name>
</gene>
<feature type="compositionally biased region" description="Basic and acidic residues" evidence="1">
    <location>
        <begin position="433"/>
        <end position="446"/>
    </location>
</feature>